<dbReference type="EMBL" id="HBGB01020206">
    <property type="protein sequence ID" value="CAD9056600.1"/>
    <property type="molecule type" value="Transcribed_RNA"/>
</dbReference>
<evidence type="ECO:0000313" key="2">
    <source>
        <dbReference type="EMBL" id="CAD9056600.1"/>
    </source>
</evidence>
<dbReference type="AlphaFoldDB" id="A0A7S1P1R7"/>
<keyword evidence="1" id="KW-0175">Coiled coil</keyword>
<reference evidence="2" key="1">
    <citation type="submission" date="2021-01" db="EMBL/GenBank/DDBJ databases">
        <authorList>
            <person name="Corre E."/>
            <person name="Pelletier E."/>
            <person name="Niang G."/>
            <person name="Scheremetjew M."/>
            <person name="Finn R."/>
            <person name="Kale V."/>
            <person name="Holt S."/>
            <person name="Cochrane G."/>
            <person name="Meng A."/>
            <person name="Brown T."/>
            <person name="Cohen L."/>
        </authorList>
    </citation>
    <scope>NUCLEOTIDE SEQUENCE</scope>
    <source>
        <strain evidence="2">CCMP3346</strain>
    </source>
</reference>
<protein>
    <submittedName>
        <fullName evidence="2">Uncharacterized protein</fullName>
    </submittedName>
</protein>
<proteinExistence type="predicted"/>
<name>A0A7S1P1R7_9ALVE</name>
<organism evidence="2">
    <name type="scientific">Vitrella brassicaformis</name>
    <dbReference type="NCBI Taxonomy" id="1169539"/>
    <lineage>
        <taxon>Eukaryota</taxon>
        <taxon>Sar</taxon>
        <taxon>Alveolata</taxon>
        <taxon>Colpodellida</taxon>
        <taxon>Vitrellaceae</taxon>
        <taxon>Vitrella</taxon>
    </lineage>
</organism>
<sequence>MDGSLVDVVMATMVTERNASGGAASLWIISRGDEMMSGNQSGSHLLISLSPYLLHLSSLFPVAAVSGSTPGDLVSLQQRVKISSDTARVENGTMSGRLRTMRLIIDLFILGTAGAAFISRHLATGLLARRSPRHVTARRTWHDDQEPPWYLVDSEARYFLAALEMAGFTTEAVADAHPPMIVYSGGASFSWSRLKERHPGHLIRTSPGDEDEMTSLVAHKGFDMRTIKDDWNSGRLQEQIELMMLMKKKMRGWAYNTERGGGQWEYENMDIQAACFITGGPEVFNFPWGEEALNITWGEEAFDITLGEEAFKRWIGNKAEDEAMNEALQYLSDMNVSLFYYSSSLLGMSTYMQTGASLKKRLNETGRQRDEYEQWVAERSTTDDFQQWRAERAKRRKREREELDERAEKVMAVQSMSGTGAEKAALKELRRWERAAEEEAEKKKKKQQVQQAAKAVEKEEELRVQEIRELREELINARRSFTVLKVVVGCAQRIDNWFH</sequence>
<feature type="coiled-coil region" evidence="1">
    <location>
        <begin position="422"/>
        <end position="477"/>
    </location>
</feature>
<gene>
    <name evidence="2" type="ORF">VBRA1451_LOCUS11666</name>
</gene>
<accession>A0A7S1P1R7</accession>
<evidence type="ECO:0000256" key="1">
    <source>
        <dbReference type="SAM" id="Coils"/>
    </source>
</evidence>